<organism evidence="1 2">
    <name type="scientific">Vibrio bivalvicida</name>
    <dbReference type="NCBI Taxonomy" id="1276888"/>
    <lineage>
        <taxon>Bacteria</taxon>
        <taxon>Pseudomonadati</taxon>
        <taxon>Pseudomonadota</taxon>
        <taxon>Gammaproteobacteria</taxon>
        <taxon>Vibrionales</taxon>
        <taxon>Vibrionaceae</taxon>
        <taxon>Vibrio</taxon>
        <taxon>Vibrio oreintalis group</taxon>
    </lineage>
</organism>
<protein>
    <submittedName>
        <fullName evidence="1">Uncharacterized protein</fullName>
    </submittedName>
</protein>
<dbReference type="EMBL" id="JBGOOS010000073">
    <property type="protein sequence ID" value="MEZ8211752.1"/>
    <property type="molecule type" value="Genomic_DNA"/>
</dbReference>
<accession>A0ABV4MQ98</accession>
<name>A0ABV4MQ98_9VIBR</name>
<proteinExistence type="predicted"/>
<evidence type="ECO:0000313" key="1">
    <source>
        <dbReference type="EMBL" id="MEZ8211752.1"/>
    </source>
</evidence>
<reference evidence="1 2" key="1">
    <citation type="submission" date="2024-06" db="EMBL/GenBank/DDBJ databases">
        <authorList>
            <person name="Steensen K."/>
            <person name="Seneca J."/>
            <person name="Bartlau N."/>
            <person name="Yu A.X."/>
            <person name="Polz M.F."/>
        </authorList>
    </citation>
    <scope>NUCLEOTIDE SEQUENCE [LARGE SCALE GENOMIC DNA]</scope>
    <source>
        <strain evidence="1 2">1F146</strain>
    </source>
</reference>
<evidence type="ECO:0000313" key="2">
    <source>
        <dbReference type="Proteomes" id="UP001569151"/>
    </source>
</evidence>
<dbReference type="Proteomes" id="UP001569151">
    <property type="component" value="Unassembled WGS sequence"/>
</dbReference>
<sequence>MIAIATIGICVVSHGSFTAMNGTIGTKVIHFKSEMTKQPAALPSHFLFQKDERELRARDGSLDSLPYSPLWGGV</sequence>
<gene>
    <name evidence="1" type="ORF">ACED39_23650</name>
</gene>
<comment type="caution">
    <text evidence="1">The sequence shown here is derived from an EMBL/GenBank/DDBJ whole genome shotgun (WGS) entry which is preliminary data.</text>
</comment>
<keyword evidence="2" id="KW-1185">Reference proteome</keyword>
<dbReference type="RefSeq" id="WP_371720516.1">
    <property type="nucleotide sequence ID" value="NZ_JBGOOF010000064.1"/>
</dbReference>